<gene>
    <name evidence="2" type="ORF">QE152_g40826</name>
</gene>
<dbReference type="AlphaFoldDB" id="A0AAW1HF77"/>
<feature type="region of interest" description="Disordered" evidence="1">
    <location>
        <begin position="37"/>
        <end position="64"/>
    </location>
</feature>
<reference evidence="2 3" key="1">
    <citation type="journal article" date="2024" name="BMC Genomics">
        <title>De novo assembly and annotation of Popillia japonica's genome with initial clues to its potential as an invasive pest.</title>
        <authorList>
            <person name="Cucini C."/>
            <person name="Boschi S."/>
            <person name="Funari R."/>
            <person name="Cardaioli E."/>
            <person name="Iannotti N."/>
            <person name="Marturano G."/>
            <person name="Paoli F."/>
            <person name="Bruttini M."/>
            <person name="Carapelli A."/>
            <person name="Frati F."/>
            <person name="Nardi F."/>
        </authorList>
    </citation>
    <scope>NUCLEOTIDE SEQUENCE [LARGE SCALE GENOMIC DNA]</scope>
    <source>
        <strain evidence="2">DMR45628</strain>
    </source>
</reference>
<proteinExistence type="predicted"/>
<accession>A0AAW1HF77</accession>
<feature type="compositionally biased region" description="Acidic residues" evidence="1">
    <location>
        <begin position="45"/>
        <end position="57"/>
    </location>
</feature>
<evidence type="ECO:0000313" key="3">
    <source>
        <dbReference type="Proteomes" id="UP001458880"/>
    </source>
</evidence>
<dbReference type="Proteomes" id="UP001458880">
    <property type="component" value="Unassembled WGS sequence"/>
</dbReference>
<keyword evidence="3" id="KW-1185">Reference proteome</keyword>
<organism evidence="2 3">
    <name type="scientific">Popillia japonica</name>
    <name type="common">Japanese beetle</name>
    <dbReference type="NCBI Taxonomy" id="7064"/>
    <lineage>
        <taxon>Eukaryota</taxon>
        <taxon>Metazoa</taxon>
        <taxon>Ecdysozoa</taxon>
        <taxon>Arthropoda</taxon>
        <taxon>Hexapoda</taxon>
        <taxon>Insecta</taxon>
        <taxon>Pterygota</taxon>
        <taxon>Neoptera</taxon>
        <taxon>Endopterygota</taxon>
        <taxon>Coleoptera</taxon>
        <taxon>Polyphaga</taxon>
        <taxon>Scarabaeiformia</taxon>
        <taxon>Scarabaeidae</taxon>
        <taxon>Rutelinae</taxon>
        <taxon>Popillia</taxon>
    </lineage>
</organism>
<comment type="caution">
    <text evidence="2">The sequence shown here is derived from an EMBL/GenBank/DDBJ whole genome shotgun (WGS) entry which is preliminary data.</text>
</comment>
<evidence type="ECO:0000313" key="2">
    <source>
        <dbReference type="EMBL" id="KAK9674828.1"/>
    </source>
</evidence>
<dbReference type="EMBL" id="JASPKY010001481">
    <property type="protein sequence ID" value="KAK9674828.1"/>
    <property type="molecule type" value="Genomic_DNA"/>
</dbReference>
<name>A0AAW1HF77_POPJA</name>
<protein>
    <submittedName>
        <fullName evidence="2">Uncharacterized protein</fullName>
    </submittedName>
</protein>
<evidence type="ECO:0000256" key="1">
    <source>
        <dbReference type="SAM" id="MobiDB-lite"/>
    </source>
</evidence>
<sequence length="82" mass="9482">MDDTEKKAYGNFKKNLQTCIEVDDYLLTTASLTDKEILDSVRETEDQEQGDEEDETHEPEPLPSIKEALEAAKLLDNYFLYH</sequence>